<accession>A0A369JC47</accession>
<protein>
    <submittedName>
        <fullName evidence="2">Uncharacterized protein</fullName>
    </submittedName>
</protein>
<gene>
    <name evidence="2" type="ORF">Hypma_000837</name>
    <name evidence="1" type="ORF">Hypma_004546</name>
</gene>
<keyword evidence="3" id="KW-1185">Reference proteome</keyword>
<evidence type="ECO:0000313" key="2">
    <source>
        <dbReference type="EMBL" id="RDB17995.1"/>
    </source>
</evidence>
<comment type="caution">
    <text evidence="2">The sequence shown here is derived from an EMBL/GenBank/DDBJ whole genome shotgun (WGS) entry which is preliminary data.</text>
</comment>
<evidence type="ECO:0000313" key="1">
    <source>
        <dbReference type="EMBL" id="RDB15407.1"/>
    </source>
</evidence>
<dbReference type="AlphaFoldDB" id="A0A369JC47"/>
<dbReference type="EMBL" id="LUEZ02000164">
    <property type="protein sequence ID" value="RDB15407.1"/>
    <property type="molecule type" value="Genomic_DNA"/>
</dbReference>
<sequence length="72" mass="7691">MPTTYGTPHNPCMPQGRKRSLSHEFHDYSFRRDGCAAHISGGDNARVGPWELTCVISRPTCALAGKATGGGC</sequence>
<proteinExistence type="predicted"/>
<evidence type="ECO:0000313" key="3">
    <source>
        <dbReference type="Proteomes" id="UP000076154"/>
    </source>
</evidence>
<reference evidence="2 3" key="1">
    <citation type="submission" date="2018-04" db="EMBL/GenBank/DDBJ databases">
        <title>Whole genome sequencing of Hypsizygus marmoreus.</title>
        <authorList>
            <person name="Choi I.-G."/>
            <person name="Min B."/>
            <person name="Kim J.-G."/>
            <person name="Kim S."/>
            <person name="Oh Y.-L."/>
            <person name="Kong W.-S."/>
            <person name="Park H."/>
            <person name="Jeong J."/>
            <person name="Song E.-S."/>
        </authorList>
    </citation>
    <scope>NUCLEOTIDE SEQUENCE [LARGE SCALE GENOMIC DNA]</scope>
    <source>
        <strain evidence="2 3">51987-8</strain>
    </source>
</reference>
<dbReference type="EMBL" id="LUEZ02000107">
    <property type="protein sequence ID" value="RDB17995.1"/>
    <property type="molecule type" value="Genomic_DNA"/>
</dbReference>
<name>A0A369JC47_HYPMA</name>
<dbReference type="InParanoid" id="A0A369JC47"/>
<organism evidence="2 3">
    <name type="scientific">Hypsizygus marmoreus</name>
    <name type="common">White beech mushroom</name>
    <name type="synonym">Agaricus marmoreus</name>
    <dbReference type="NCBI Taxonomy" id="39966"/>
    <lineage>
        <taxon>Eukaryota</taxon>
        <taxon>Fungi</taxon>
        <taxon>Dikarya</taxon>
        <taxon>Basidiomycota</taxon>
        <taxon>Agaricomycotina</taxon>
        <taxon>Agaricomycetes</taxon>
        <taxon>Agaricomycetidae</taxon>
        <taxon>Agaricales</taxon>
        <taxon>Tricholomatineae</taxon>
        <taxon>Lyophyllaceae</taxon>
        <taxon>Hypsizygus</taxon>
    </lineage>
</organism>
<dbReference type="Proteomes" id="UP000076154">
    <property type="component" value="Unassembled WGS sequence"/>
</dbReference>